<dbReference type="PANTHER" id="PTHR10302">
    <property type="entry name" value="SINGLE-STRANDED DNA-BINDING PROTEIN"/>
    <property type="match status" value="1"/>
</dbReference>
<evidence type="ECO:0000256" key="1">
    <source>
        <dbReference type="ARBA" id="ARBA00023125"/>
    </source>
</evidence>
<dbReference type="EMBL" id="BJCE01000237">
    <property type="protein sequence ID" value="GCL39313.1"/>
    <property type="molecule type" value="Genomic_DNA"/>
</dbReference>
<dbReference type="PROSITE" id="PS50935">
    <property type="entry name" value="SSB"/>
    <property type="match status" value="1"/>
</dbReference>
<dbReference type="InterPro" id="IPR012340">
    <property type="entry name" value="NA-bd_OB-fold"/>
</dbReference>
<evidence type="ECO:0000313" key="5">
    <source>
        <dbReference type="Proteomes" id="UP000300142"/>
    </source>
</evidence>
<organism evidence="4 5">
    <name type="scientific">Sphaerospermopsis reniformis</name>
    <dbReference type="NCBI Taxonomy" id="531300"/>
    <lineage>
        <taxon>Bacteria</taxon>
        <taxon>Bacillati</taxon>
        <taxon>Cyanobacteriota</taxon>
        <taxon>Cyanophyceae</taxon>
        <taxon>Nostocales</taxon>
        <taxon>Aphanizomenonaceae</taxon>
        <taxon>Sphaerospermopsis</taxon>
    </lineage>
</organism>
<dbReference type="GO" id="GO:0009295">
    <property type="term" value="C:nucleoid"/>
    <property type="evidence" value="ECO:0007669"/>
    <property type="project" value="TreeGrafter"/>
</dbReference>
<dbReference type="SUPFAM" id="SSF50249">
    <property type="entry name" value="Nucleic acid-binding proteins"/>
    <property type="match status" value="1"/>
</dbReference>
<dbReference type="InterPro" id="IPR000424">
    <property type="entry name" value="Primosome_PriB/ssb"/>
</dbReference>
<comment type="caution">
    <text evidence="4">The sequence shown here is derived from an EMBL/GenBank/DDBJ whole genome shotgun (WGS) entry which is preliminary data.</text>
</comment>
<evidence type="ECO:0000256" key="3">
    <source>
        <dbReference type="SAM" id="MobiDB-lite"/>
    </source>
</evidence>
<protein>
    <submittedName>
        <fullName evidence="4">Single-strand-binding protein</fullName>
    </submittedName>
</protein>
<feature type="region of interest" description="Disordered" evidence="3">
    <location>
        <begin position="117"/>
        <end position="170"/>
    </location>
</feature>
<keyword evidence="5" id="KW-1185">Reference proteome</keyword>
<dbReference type="GO" id="GO:0003697">
    <property type="term" value="F:single-stranded DNA binding"/>
    <property type="evidence" value="ECO:0007669"/>
    <property type="project" value="InterPro"/>
</dbReference>
<proteinExistence type="predicted"/>
<dbReference type="CDD" id="cd04496">
    <property type="entry name" value="SSB_OBF"/>
    <property type="match status" value="1"/>
</dbReference>
<accession>A0A480A6J7</accession>
<dbReference type="GO" id="GO:0006260">
    <property type="term" value="P:DNA replication"/>
    <property type="evidence" value="ECO:0007669"/>
    <property type="project" value="InterPro"/>
</dbReference>
<name>A0A480A6J7_9CYAN</name>
<evidence type="ECO:0000256" key="2">
    <source>
        <dbReference type="PROSITE-ProRule" id="PRU00252"/>
    </source>
</evidence>
<reference evidence="5" key="1">
    <citation type="submission" date="2019-02" db="EMBL/GenBank/DDBJ databases">
        <title>Draft genome sequence of Sphaerospermopsis reniformis NIES-1949.</title>
        <authorList>
            <person name="Yamaguchi H."/>
            <person name="Suzuki S."/>
            <person name="Kawachi M."/>
        </authorList>
    </citation>
    <scope>NUCLEOTIDE SEQUENCE [LARGE SCALE GENOMIC DNA]</scope>
    <source>
        <strain evidence="5">NIES-1949</strain>
    </source>
</reference>
<dbReference type="RefSeq" id="WP_096565217.1">
    <property type="nucleotide sequence ID" value="NZ_BJCE01000237.1"/>
</dbReference>
<dbReference type="AlphaFoldDB" id="A0A480A6J7"/>
<sequence length="170" mass="18899">MNSCILMAEIYDAPQLRHTPDGLEITEMIVHVAGLRPDDPSHPLKVVSWGNLAKDIHQNYHPGDRVIIEGRLGMNTFERPEGFKEKRAELTVQRIHALSKGVPTDQPAAQRPLEIVNHQSSRPAQTPTTTFTNPAPQPTTPEPTYQPVSSQPPSYQPTTEAEPDPDDIPF</sequence>
<evidence type="ECO:0000313" key="4">
    <source>
        <dbReference type="EMBL" id="GCL39313.1"/>
    </source>
</evidence>
<gene>
    <name evidence="4" type="ORF">SR1949_44380</name>
</gene>
<dbReference type="Proteomes" id="UP000300142">
    <property type="component" value="Unassembled WGS sequence"/>
</dbReference>
<keyword evidence="1 2" id="KW-0238">DNA-binding</keyword>
<dbReference type="Pfam" id="PF00436">
    <property type="entry name" value="SSB"/>
    <property type="match status" value="1"/>
</dbReference>
<feature type="compositionally biased region" description="Low complexity" evidence="3">
    <location>
        <begin position="142"/>
        <end position="159"/>
    </location>
</feature>
<feature type="compositionally biased region" description="Acidic residues" evidence="3">
    <location>
        <begin position="161"/>
        <end position="170"/>
    </location>
</feature>
<dbReference type="PANTHER" id="PTHR10302:SF27">
    <property type="entry name" value="SINGLE-STRANDED DNA-BINDING PROTEIN"/>
    <property type="match status" value="1"/>
</dbReference>
<dbReference type="Gene3D" id="2.40.50.140">
    <property type="entry name" value="Nucleic acid-binding proteins"/>
    <property type="match status" value="1"/>
</dbReference>
<feature type="compositionally biased region" description="Polar residues" evidence="3">
    <location>
        <begin position="117"/>
        <end position="131"/>
    </location>
</feature>
<dbReference type="InterPro" id="IPR011344">
    <property type="entry name" value="ssDNA-bd"/>
</dbReference>